<keyword evidence="2" id="KW-1185">Reference proteome</keyword>
<dbReference type="Proteomes" id="UP000770661">
    <property type="component" value="Unassembled WGS sequence"/>
</dbReference>
<dbReference type="Gene3D" id="3.30.559.30">
    <property type="entry name" value="Nonribosomal peptide synthetase, condensation domain"/>
    <property type="match status" value="1"/>
</dbReference>
<protein>
    <recommendedName>
        <fullName evidence="3">Condensation domain-containing protein</fullName>
    </recommendedName>
</protein>
<name>A0A8J4XUA7_CHIOP</name>
<dbReference type="AlphaFoldDB" id="A0A8J4XUA7"/>
<accession>A0A8J4XUA7</accession>
<dbReference type="OrthoDB" id="6340540at2759"/>
<reference evidence="1" key="1">
    <citation type="submission" date="2020-07" db="EMBL/GenBank/DDBJ databases">
        <title>The High-quality genome of the commercially important snow crab, Chionoecetes opilio.</title>
        <authorList>
            <person name="Jeong J.-H."/>
            <person name="Ryu S."/>
        </authorList>
    </citation>
    <scope>NUCLEOTIDE SEQUENCE</scope>
    <source>
        <strain evidence="1">MADBK_172401_WGS</strain>
        <tissue evidence="1">Digestive gland</tissue>
    </source>
</reference>
<comment type="caution">
    <text evidence="1">The sequence shown here is derived from an EMBL/GenBank/DDBJ whole genome shotgun (WGS) entry which is preliminary data.</text>
</comment>
<gene>
    <name evidence="1" type="ORF">GWK47_016583</name>
</gene>
<evidence type="ECO:0008006" key="3">
    <source>
        <dbReference type="Google" id="ProtNLM"/>
    </source>
</evidence>
<sequence>MKEVIEVSLSWCEMEEEITSLSRFSVIPEAQDDPGAPACRSATHPHRYTLLAAFHHGLFDGQTCIYLSSIFIEKINQILDGKMVDDSVMKGIFLPGGKFPKIEKTLLANNDPNTIPEKSLSNQPVILKGFPPPGGHSPTTIFIFNTVESDAMAIIKAACKREGVTFHSAVMAAHQTATMELLQSSGVQDDTATFCVSMATDLRRYMAENTLPIHGLHNSRSKMFIETNNNTQKSSFWEFARNIEIQKRKVLNSQDLLHQIVATEKGHTGEDSLPETFDYGITALREIETAPSRFVQVTGATMYVFVHNTSFMSFLTYVIGIQKYVFSFSCASNLMAKKTAKMLLDKTLHILQKSASPNERL</sequence>
<organism evidence="1 2">
    <name type="scientific">Chionoecetes opilio</name>
    <name type="common">Atlantic snow crab</name>
    <name type="synonym">Cancer opilio</name>
    <dbReference type="NCBI Taxonomy" id="41210"/>
    <lineage>
        <taxon>Eukaryota</taxon>
        <taxon>Metazoa</taxon>
        <taxon>Ecdysozoa</taxon>
        <taxon>Arthropoda</taxon>
        <taxon>Crustacea</taxon>
        <taxon>Multicrustacea</taxon>
        <taxon>Malacostraca</taxon>
        <taxon>Eumalacostraca</taxon>
        <taxon>Eucarida</taxon>
        <taxon>Decapoda</taxon>
        <taxon>Pleocyemata</taxon>
        <taxon>Brachyura</taxon>
        <taxon>Eubrachyura</taxon>
        <taxon>Majoidea</taxon>
        <taxon>Majidae</taxon>
        <taxon>Chionoecetes</taxon>
    </lineage>
</organism>
<evidence type="ECO:0000313" key="2">
    <source>
        <dbReference type="Proteomes" id="UP000770661"/>
    </source>
</evidence>
<evidence type="ECO:0000313" key="1">
    <source>
        <dbReference type="EMBL" id="KAG0713262.1"/>
    </source>
</evidence>
<dbReference type="EMBL" id="JACEEZ010021621">
    <property type="protein sequence ID" value="KAG0713262.1"/>
    <property type="molecule type" value="Genomic_DNA"/>
</dbReference>
<proteinExistence type="predicted"/>